<reference evidence="4" key="2">
    <citation type="submission" date="2021-04" db="EMBL/GenBank/DDBJ databases">
        <authorList>
            <person name="Gilroy R."/>
        </authorList>
    </citation>
    <scope>NUCLEOTIDE SEQUENCE</scope>
    <source>
        <strain evidence="4">ChiHecec2B26-446</strain>
    </source>
</reference>
<dbReference type="GO" id="GO:0032259">
    <property type="term" value="P:methylation"/>
    <property type="evidence" value="ECO:0007669"/>
    <property type="project" value="UniProtKB-KW"/>
</dbReference>
<dbReference type="Gene3D" id="3.30.1330.30">
    <property type="match status" value="1"/>
</dbReference>
<evidence type="ECO:0000256" key="2">
    <source>
        <dbReference type="ARBA" id="ARBA00022679"/>
    </source>
</evidence>
<dbReference type="SMART" id="SM00967">
    <property type="entry name" value="SpoU_sub_bind"/>
    <property type="match status" value="1"/>
</dbReference>
<dbReference type="Pfam" id="PF00588">
    <property type="entry name" value="SpoU_methylase"/>
    <property type="match status" value="1"/>
</dbReference>
<protein>
    <submittedName>
        <fullName evidence="4">RNA methyltransferase</fullName>
    </submittedName>
</protein>
<comment type="caution">
    <text evidence="4">The sequence shown here is derived from an EMBL/GenBank/DDBJ whole genome shotgun (WGS) entry which is preliminary data.</text>
</comment>
<dbReference type="PANTHER" id="PTHR46429:SF1">
    <property type="entry name" value="23S RRNA (GUANOSINE-2'-O-)-METHYLTRANSFERASE RLMB"/>
    <property type="match status" value="1"/>
</dbReference>
<dbReference type="Pfam" id="PF08032">
    <property type="entry name" value="SpoU_sub_bind"/>
    <property type="match status" value="1"/>
</dbReference>
<keyword evidence="2" id="KW-0808">Transferase</keyword>
<dbReference type="Gene3D" id="3.40.1280.10">
    <property type="match status" value="1"/>
</dbReference>
<gene>
    <name evidence="4" type="ORF">H9894_07155</name>
</gene>
<proteinExistence type="predicted"/>
<name>A0A9D1TQ15_9BACT</name>
<dbReference type="InterPro" id="IPR029026">
    <property type="entry name" value="tRNA_m1G_MTases_N"/>
</dbReference>
<dbReference type="GO" id="GO:0006396">
    <property type="term" value="P:RNA processing"/>
    <property type="evidence" value="ECO:0007669"/>
    <property type="project" value="InterPro"/>
</dbReference>
<feature type="domain" description="RNA 2-O ribose methyltransferase substrate binding" evidence="3">
    <location>
        <begin position="8"/>
        <end position="90"/>
    </location>
</feature>
<dbReference type="InterPro" id="IPR029028">
    <property type="entry name" value="Alpha/beta_knot_MTases"/>
</dbReference>
<organism evidence="4 5">
    <name type="scientific">Candidatus Desulfovibrio intestinipullorum</name>
    <dbReference type="NCBI Taxonomy" id="2838536"/>
    <lineage>
        <taxon>Bacteria</taxon>
        <taxon>Pseudomonadati</taxon>
        <taxon>Thermodesulfobacteriota</taxon>
        <taxon>Desulfovibrionia</taxon>
        <taxon>Desulfovibrionales</taxon>
        <taxon>Desulfovibrionaceae</taxon>
        <taxon>Desulfovibrio</taxon>
    </lineage>
</organism>
<dbReference type="GO" id="GO:0008173">
    <property type="term" value="F:RNA methyltransferase activity"/>
    <property type="evidence" value="ECO:0007669"/>
    <property type="project" value="InterPro"/>
</dbReference>
<dbReference type="InterPro" id="IPR013123">
    <property type="entry name" value="SpoU_subst-bd"/>
</dbReference>
<dbReference type="PANTHER" id="PTHR46429">
    <property type="entry name" value="23S RRNA (GUANOSINE-2'-O-)-METHYLTRANSFERASE RLMB"/>
    <property type="match status" value="1"/>
</dbReference>
<sequence>METHEPALLPGLKPVLETLREMPDRVDSVFCRKGARSAEIQEIQELCRRHHIHYTLVENAALERMCHQGRDKTPAHHQGVVARLACVSTVSLEMLLQEAVQAPLPLVIALDQVKDPGNVGTLARTMYALGAAGLLLPEHNSAFLGPAALRSSAGALSRLPVCRATNLARALDDAEEQGFTIYGTGVSTSAPCLNPYLEGLQFPAVLVLGSEEKGVRPGVAKRCSQWLNIPFSRPFDSLNVAQAGGILLALAAAHNALSSTLSDGSKKA</sequence>
<dbReference type="GO" id="GO:0003723">
    <property type="term" value="F:RNA binding"/>
    <property type="evidence" value="ECO:0007669"/>
    <property type="project" value="InterPro"/>
</dbReference>
<dbReference type="AlphaFoldDB" id="A0A9D1TQ15"/>
<dbReference type="EMBL" id="DXHV01000066">
    <property type="protein sequence ID" value="HIW00949.1"/>
    <property type="molecule type" value="Genomic_DNA"/>
</dbReference>
<dbReference type="InterPro" id="IPR029064">
    <property type="entry name" value="Ribosomal_eL30-like_sf"/>
</dbReference>
<dbReference type="InterPro" id="IPR001537">
    <property type="entry name" value="SpoU_MeTrfase"/>
</dbReference>
<reference evidence="4" key="1">
    <citation type="journal article" date="2021" name="PeerJ">
        <title>Extensive microbial diversity within the chicken gut microbiome revealed by metagenomics and culture.</title>
        <authorList>
            <person name="Gilroy R."/>
            <person name="Ravi A."/>
            <person name="Getino M."/>
            <person name="Pursley I."/>
            <person name="Horton D.L."/>
            <person name="Alikhan N.F."/>
            <person name="Baker D."/>
            <person name="Gharbi K."/>
            <person name="Hall N."/>
            <person name="Watson M."/>
            <person name="Adriaenssens E.M."/>
            <person name="Foster-Nyarko E."/>
            <person name="Jarju S."/>
            <person name="Secka A."/>
            <person name="Antonio M."/>
            <person name="Oren A."/>
            <person name="Chaudhuri R.R."/>
            <person name="La Ragione R."/>
            <person name="Hildebrand F."/>
            <person name="Pallen M.J."/>
        </authorList>
    </citation>
    <scope>NUCLEOTIDE SEQUENCE</scope>
    <source>
        <strain evidence="4">ChiHecec2B26-446</strain>
    </source>
</reference>
<accession>A0A9D1TQ15</accession>
<dbReference type="SUPFAM" id="SSF55315">
    <property type="entry name" value="L30e-like"/>
    <property type="match status" value="1"/>
</dbReference>
<keyword evidence="1 4" id="KW-0489">Methyltransferase</keyword>
<evidence type="ECO:0000313" key="4">
    <source>
        <dbReference type="EMBL" id="HIW00949.1"/>
    </source>
</evidence>
<dbReference type="SUPFAM" id="SSF75217">
    <property type="entry name" value="alpha/beta knot"/>
    <property type="match status" value="1"/>
</dbReference>
<evidence type="ECO:0000259" key="3">
    <source>
        <dbReference type="SMART" id="SM00967"/>
    </source>
</evidence>
<dbReference type="Proteomes" id="UP000886752">
    <property type="component" value="Unassembled WGS sequence"/>
</dbReference>
<evidence type="ECO:0000313" key="5">
    <source>
        <dbReference type="Proteomes" id="UP000886752"/>
    </source>
</evidence>
<dbReference type="CDD" id="cd18103">
    <property type="entry name" value="SpoU-like_RlmB"/>
    <property type="match status" value="1"/>
</dbReference>
<dbReference type="GO" id="GO:0005829">
    <property type="term" value="C:cytosol"/>
    <property type="evidence" value="ECO:0007669"/>
    <property type="project" value="TreeGrafter"/>
</dbReference>
<dbReference type="InterPro" id="IPR004441">
    <property type="entry name" value="rRNA_MeTrfase_TrmH"/>
</dbReference>
<evidence type="ECO:0000256" key="1">
    <source>
        <dbReference type="ARBA" id="ARBA00022603"/>
    </source>
</evidence>